<name>A0A2S8J2C0_RHOOP</name>
<dbReference type="Proteomes" id="UP000239290">
    <property type="component" value="Unassembled WGS sequence"/>
</dbReference>
<accession>A0A2S8J2C0</accession>
<gene>
    <name evidence="2" type="ORF">C5613_26855</name>
</gene>
<dbReference type="AlphaFoldDB" id="A0A2S8J2C0"/>
<sequence>MTRKSITAALLTATLAVVLTACGRDESPTTAPSVPSTTAAPSPFGAEANSALITKIHRDNATAIVETVEARSGSPDQALAALLAAEAETGWRSGLSMAPPSVDIRDIYGWRFGYNIAADSTDAVKAATNTFMDNAATITVSADDPAVYALAVQTADPRGYNETEHFYKKGETAAAEYAVALPKAQAAYAELRESQ</sequence>
<keyword evidence="1" id="KW-0732">Signal</keyword>
<dbReference type="EMBL" id="PUIO01000037">
    <property type="protein sequence ID" value="PQP21178.1"/>
    <property type="molecule type" value="Genomic_DNA"/>
</dbReference>
<evidence type="ECO:0000313" key="3">
    <source>
        <dbReference type="Proteomes" id="UP000239290"/>
    </source>
</evidence>
<reference evidence="3" key="1">
    <citation type="submission" date="2018-02" db="EMBL/GenBank/DDBJ databases">
        <title>Draft genome sequencing of Rhodococcus opacus KU647198.</title>
        <authorList>
            <person name="Zheng B.-X."/>
        </authorList>
    </citation>
    <scope>NUCLEOTIDE SEQUENCE [LARGE SCALE GENOMIC DNA]</scope>
    <source>
        <strain evidence="3">04-OD7</strain>
    </source>
</reference>
<evidence type="ECO:0008006" key="4">
    <source>
        <dbReference type="Google" id="ProtNLM"/>
    </source>
</evidence>
<proteinExistence type="predicted"/>
<comment type="caution">
    <text evidence="2">The sequence shown here is derived from an EMBL/GenBank/DDBJ whole genome shotgun (WGS) entry which is preliminary data.</text>
</comment>
<evidence type="ECO:0000313" key="2">
    <source>
        <dbReference type="EMBL" id="PQP21178.1"/>
    </source>
</evidence>
<dbReference type="PROSITE" id="PS51257">
    <property type="entry name" value="PROKAR_LIPOPROTEIN"/>
    <property type="match status" value="1"/>
</dbReference>
<feature type="signal peptide" evidence="1">
    <location>
        <begin position="1"/>
        <end position="23"/>
    </location>
</feature>
<organism evidence="2 3">
    <name type="scientific">Rhodococcus opacus</name>
    <name type="common">Nocardia opaca</name>
    <dbReference type="NCBI Taxonomy" id="37919"/>
    <lineage>
        <taxon>Bacteria</taxon>
        <taxon>Bacillati</taxon>
        <taxon>Actinomycetota</taxon>
        <taxon>Actinomycetes</taxon>
        <taxon>Mycobacteriales</taxon>
        <taxon>Nocardiaceae</taxon>
        <taxon>Rhodococcus</taxon>
    </lineage>
</organism>
<feature type="chain" id="PRO_5039655337" description="Lipoprotein" evidence="1">
    <location>
        <begin position="24"/>
        <end position="195"/>
    </location>
</feature>
<evidence type="ECO:0000256" key="1">
    <source>
        <dbReference type="SAM" id="SignalP"/>
    </source>
</evidence>
<protein>
    <recommendedName>
        <fullName evidence="4">Lipoprotein</fullName>
    </recommendedName>
</protein>